<dbReference type="GO" id="GO:0022627">
    <property type="term" value="C:cytosolic small ribosomal subunit"/>
    <property type="evidence" value="ECO:0007669"/>
    <property type="project" value="TreeGrafter"/>
</dbReference>
<organism evidence="7 8">
    <name type="scientific">Vombatus ursinus</name>
    <name type="common">Common wombat</name>
    <dbReference type="NCBI Taxonomy" id="29139"/>
    <lineage>
        <taxon>Eukaryota</taxon>
        <taxon>Metazoa</taxon>
        <taxon>Chordata</taxon>
        <taxon>Craniata</taxon>
        <taxon>Vertebrata</taxon>
        <taxon>Euteleostomi</taxon>
        <taxon>Mammalia</taxon>
        <taxon>Metatheria</taxon>
        <taxon>Diprotodontia</taxon>
        <taxon>Vombatidae</taxon>
        <taxon>Vombatus</taxon>
    </lineage>
</organism>
<dbReference type="Proteomes" id="UP000314987">
    <property type="component" value="Unassembled WGS sequence"/>
</dbReference>
<comment type="similarity">
    <text evidence="1">Belongs to the universal ribosomal protein uS9 family.</text>
</comment>
<dbReference type="PANTHER" id="PTHR21569:SF16">
    <property type="entry name" value="RIBOSOMAL PROTEIN S16"/>
    <property type="match status" value="1"/>
</dbReference>
<dbReference type="GO" id="GO:0003735">
    <property type="term" value="F:structural constituent of ribosome"/>
    <property type="evidence" value="ECO:0007669"/>
    <property type="project" value="InterPro"/>
</dbReference>
<dbReference type="Pfam" id="PF00380">
    <property type="entry name" value="Ribosomal_S9"/>
    <property type="match status" value="1"/>
</dbReference>
<feature type="region of interest" description="Disordered" evidence="6">
    <location>
        <begin position="140"/>
        <end position="162"/>
    </location>
</feature>
<evidence type="ECO:0000256" key="5">
    <source>
        <dbReference type="ARBA" id="ARBA00043019"/>
    </source>
</evidence>
<proteinExistence type="inferred from homology"/>
<keyword evidence="8" id="KW-1185">Reference proteome</keyword>
<dbReference type="SUPFAM" id="SSF54211">
    <property type="entry name" value="Ribosomal protein S5 domain 2-like"/>
    <property type="match status" value="1"/>
</dbReference>
<accession>A0A4X2L288</accession>
<name>A0A4X2L288_VOMUR</name>
<evidence type="ECO:0000256" key="6">
    <source>
        <dbReference type="SAM" id="MobiDB-lite"/>
    </source>
</evidence>
<protein>
    <recommendedName>
        <fullName evidence="4">Small ribosomal subunit protein uS9</fullName>
    </recommendedName>
    <alternativeName>
        <fullName evidence="5">40S ribosomal protein S16</fullName>
    </alternativeName>
</protein>
<dbReference type="GO" id="GO:0006412">
    <property type="term" value="P:translation"/>
    <property type="evidence" value="ECO:0007669"/>
    <property type="project" value="InterPro"/>
</dbReference>
<dbReference type="InterPro" id="IPR020568">
    <property type="entry name" value="Ribosomal_Su5_D2-typ_SF"/>
</dbReference>
<evidence type="ECO:0000313" key="8">
    <source>
        <dbReference type="Proteomes" id="UP000314987"/>
    </source>
</evidence>
<dbReference type="Gene3D" id="3.30.230.10">
    <property type="match status" value="1"/>
</dbReference>
<keyword evidence="2" id="KW-0689">Ribosomal protein</keyword>
<evidence type="ECO:0000256" key="2">
    <source>
        <dbReference type="ARBA" id="ARBA00022980"/>
    </source>
</evidence>
<evidence type="ECO:0000313" key="7">
    <source>
        <dbReference type="Ensembl" id="ENSVURP00010015760.1"/>
    </source>
</evidence>
<evidence type="ECO:0000256" key="4">
    <source>
        <dbReference type="ARBA" id="ARBA00035259"/>
    </source>
</evidence>
<evidence type="ECO:0000256" key="1">
    <source>
        <dbReference type="ARBA" id="ARBA00005251"/>
    </source>
</evidence>
<evidence type="ECO:0000256" key="3">
    <source>
        <dbReference type="ARBA" id="ARBA00023274"/>
    </source>
</evidence>
<dbReference type="STRING" id="29139.ENSVURP00010015760"/>
<dbReference type="GO" id="GO:0000462">
    <property type="term" value="P:maturation of SSU-rRNA from tricistronic rRNA transcript (SSU-rRNA, 5.8S rRNA, LSU-rRNA)"/>
    <property type="evidence" value="ECO:0007669"/>
    <property type="project" value="TreeGrafter"/>
</dbReference>
<dbReference type="AlphaFoldDB" id="A0A4X2L288"/>
<reference evidence="7" key="3">
    <citation type="submission" date="2025-09" db="UniProtKB">
        <authorList>
            <consortium name="Ensembl"/>
        </authorList>
    </citation>
    <scope>IDENTIFICATION</scope>
</reference>
<dbReference type="GeneTree" id="ENSGT00390000013067"/>
<dbReference type="GO" id="GO:0003723">
    <property type="term" value="F:RNA binding"/>
    <property type="evidence" value="ECO:0007669"/>
    <property type="project" value="TreeGrafter"/>
</dbReference>
<dbReference type="PANTHER" id="PTHR21569">
    <property type="entry name" value="RIBOSOMAL PROTEIN S9"/>
    <property type="match status" value="1"/>
</dbReference>
<dbReference type="Ensembl" id="ENSVURT00010017909.1">
    <property type="protein sequence ID" value="ENSVURP00010015760.1"/>
    <property type="gene ID" value="ENSVURG00010012061.1"/>
</dbReference>
<sequence length="162" mass="18765">MENKPSKGPLQSVQVFGQKKTAIAVAHCKRGNVLIKMNGRPLEMIEPRTLQYQLLEPVLLLVHVKGGGHITQIYAIWQLLGLWVFLMEQLEASDFMQNQDIVKQNQKNEKIENSVKYFTGKTTDLENRFRRENLKIIGLSESHDQTKEPRHHLSRNYQGKFP</sequence>
<reference evidence="8" key="1">
    <citation type="submission" date="2018-12" db="EMBL/GenBank/DDBJ databases">
        <authorList>
            <person name="Yazar S."/>
        </authorList>
    </citation>
    <scope>NUCLEOTIDE SEQUENCE [LARGE SCALE GENOMIC DNA]</scope>
</reference>
<keyword evidence="3" id="KW-0687">Ribonucleoprotein</keyword>
<dbReference type="InterPro" id="IPR014721">
    <property type="entry name" value="Ribsml_uS5_D2-typ_fold_subgr"/>
</dbReference>
<reference evidence="7" key="2">
    <citation type="submission" date="2025-08" db="UniProtKB">
        <authorList>
            <consortium name="Ensembl"/>
        </authorList>
    </citation>
    <scope>IDENTIFICATION</scope>
</reference>
<dbReference type="InterPro" id="IPR000754">
    <property type="entry name" value="Ribosomal_uS9"/>
</dbReference>